<keyword evidence="3" id="KW-1185">Reference proteome</keyword>
<gene>
    <name evidence="2" type="ORF">BST17_25625</name>
</gene>
<accession>A0A1W9YPN4</accession>
<feature type="compositionally biased region" description="Polar residues" evidence="1">
    <location>
        <begin position="60"/>
        <end position="70"/>
    </location>
</feature>
<evidence type="ECO:0000313" key="2">
    <source>
        <dbReference type="EMBL" id="ORA01993.1"/>
    </source>
</evidence>
<name>A0A1W9YPN4_MYCBA</name>
<dbReference type="STRING" id="564198.BST17_25625"/>
<comment type="caution">
    <text evidence="2">The sequence shown here is derived from an EMBL/GenBank/DDBJ whole genome shotgun (WGS) entry which is preliminary data.</text>
</comment>
<organism evidence="2 3">
    <name type="scientific">Mycolicibacterium bacteremicum</name>
    <name type="common">Mycobacterium bacteremicum</name>
    <dbReference type="NCBI Taxonomy" id="564198"/>
    <lineage>
        <taxon>Bacteria</taxon>
        <taxon>Bacillati</taxon>
        <taxon>Actinomycetota</taxon>
        <taxon>Actinomycetes</taxon>
        <taxon>Mycobacteriales</taxon>
        <taxon>Mycobacteriaceae</taxon>
        <taxon>Mycolicibacterium</taxon>
    </lineage>
</organism>
<evidence type="ECO:0000313" key="3">
    <source>
        <dbReference type="Proteomes" id="UP000192366"/>
    </source>
</evidence>
<dbReference type="Proteomes" id="UP000192366">
    <property type="component" value="Unassembled WGS sequence"/>
</dbReference>
<feature type="region of interest" description="Disordered" evidence="1">
    <location>
        <begin position="37"/>
        <end position="70"/>
    </location>
</feature>
<protein>
    <submittedName>
        <fullName evidence="2">Uncharacterized protein</fullName>
    </submittedName>
</protein>
<dbReference type="OrthoDB" id="1822491at2"/>
<sequence>MLQLSAGEHFMQVSKWLGRSTFTLTLDTYGDYIPEEDGGALNTLPEPTVPAKPTDELPNNVVNLPRQQAN</sequence>
<proteinExistence type="predicted"/>
<dbReference type="AlphaFoldDB" id="A0A1W9YPN4"/>
<reference evidence="2 3" key="1">
    <citation type="submission" date="2017-02" db="EMBL/GenBank/DDBJ databases">
        <title>The new phylogeny of genus Mycobacterium.</title>
        <authorList>
            <person name="Tortoli E."/>
            <person name="Trovato A."/>
            <person name="Cirillo D.M."/>
        </authorList>
    </citation>
    <scope>NUCLEOTIDE SEQUENCE [LARGE SCALE GENOMIC DNA]</scope>
    <source>
        <strain evidence="2 3">DSM 45578</strain>
    </source>
</reference>
<dbReference type="EMBL" id="MVHJ01000036">
    <property type="protein sequence ID" value="ORA01993.1"/>
    <property type="molecule type" value="Genomic_DNA"/>
</dbReference>
<evidence type="ECO:0000256" key="1">
    <source>
        <dbReference type="SAM" id="MobiDB-lite"/>
    </source>
</evidence>